<sequence>MRAILGPNPKAHHLVVTDCFYTSPTLALQILTMKVYLVGTVMTNRLGFPPKHCTKTEASGFEHNSWITFSGYVQERPRAASVLVVGQRACGHYGHWWKHYSRARGSSRAKW</sequence>
<organism evidence="2 3">
    <name type="scientific">Lagenidium giganteum</name>
    <dbReference type="NCBI Taxonomy" id="4803"/>
    <lineage>
        <taxon>Eukaryota</taxon>
        <taxon>Sar</taxon>
        <taxon>Stramenopiles</taxon>
        <taxon>Oomycota</taxon>
        <taxon>Peronosporomycetes</taxon>
        <taxon>Pythiales</taxon>
        <taxon>Pythiaceae</taxon>
    </lineage>
</organism>
<comment type="caution">
    <text evidence="2">The sequence shown here is derived from an EMBL/GenBank/DDBJ whole genome shotgun (WGS) entry which is preliminary data.</text>
</comment>
<accession>A0AAV2Z0T5</accession>
<gene>
    <name evidence="2" type="ORF">N0F65_006141</name>
</gene>
<dbReference type="InterPro" id="IPR029526">
    <property type="entry name" value="PGBD"/>
</dbReference>
<protein>
    <recommendedName>
        <fullName evidence="1">PiggyBac transposable element-derived protein domain-containing protein</fullName>
    </recommendedName>
</protein>
<dbReference type="Proteomes" id="UP001146120">
    <property type="component" value="Unassembled WGS sequence"/>
</dbReference>
<evidence type="ECO:0000313" key="3">
    <source>
        <dbReference type="Proteomes" id="UP001146120"/>
    </source>
</evidence>
<feature type="domain" description="PiggyBac transposable element-derived protein" evidence="1">
    <location>
        <begin position="10"/>
        <end position="56"/>
    </location>
</feature>
<dbReference type="EMBL" id="DAKRPA010000056">
    <property type="protein sequence ID" value="DBA00941.1"/>
    <property type="molecule type" value="Genomic_DNA"/>
</dbReference>
<reference evidence="2" key="2">
    <citation type="journal article" date="2023" name="Microbiol Resour">
        <title>Decontamination and Annotation of the Draft Genome Sequence of the Oomycete Lagenidium giganteum ARSEF 373.</title>
        <authorList>
            <person name="Morgan W.R."/>
            <person name="Tartar A."/>
        </authorList>
    </citation>
    <scope>NUCLEOTIDE SEQUENCE</scope>
    <source>
        <strain evidence="2">ARSEF 373</strain>
    </source>
</reference>
<name>A0AAV2Z0T5_9STRA</name>
<keyword evidence="3" id="KW-1185">Reference proteome</keyword>
<dbReference type="AlphaFoldDB" id="A0AAV2Z0T5"/>
<dbReference type="Pfam" id="PF13843">
    <property type="entry name" value="DDE_Tnp_1_7"/>
    <property type="match status" value="1"/>
</dbReference>
<proteinExistence type="predicted"/>
<evidence type="ECO:0000313" key="2">
    <source>
        <dbReference type="EMBL" id="DBA00941.1"/>
    </source>
</evidence>
<reference evidence="2" key="1">
    <citation type="submission" date="2022-11" db="EMBL/GenBank/DDBJ databases">
        <authorList>
            <person name="Morgan W.R."/>
            <person name="Tartar A."/>
        </authorList>
    </citation>
    <scope>NUCLEOTIDE SEQUENCE</scope>
    <source>
        <strain evidence="2">ARSEF 373</strain>
    </source>
</reference>
<evidence type="ECO:0000259" key="1">
    <source>
        <dbReference type="Pfam" id="PF13843"/>
    </source>
</evidence>